<sequence>VSFPSKKCCIQDLIPSIGKASETPVAAVHARMISTVSRRMCISSELRKQGYVEQVDWFGHGAEDARHYSLSWNRPPGSLRSYPHSAPVARTKQEDSEIRFMKQKPQDSQCYLHNATCNGWGDPLKKTLVAAGLMLASTHLAHVVSPLLKATNRSMVRGEGRQEELWWICEQGRSHTCHVLKTSTSTPSQAAPDWMESSLSTRPMRSSTMSTRTNDDCARSSRSTVRFGQVRHEDLCRVSPLHSSRVQDGRSSLMCSAAVGSGIRLQKEGKEGKKSEEFGCSLYPCHWVDLTYTTDKEDSMRKVGSRNRLSDGRIK</sequence>
<feature type="region of interest" description="Disordered" evidence="1">
    <location>
        <begin position="183"/>
        <end position="223"/>
    </location>
</feature>
<feature type="non-terminal residue" evidence="2">
    <location>
        <position position="315"/>
    </location>
</feature>
<keyword evidence="3" id="KW-1185">Reference proteome</keyword>
<evidence type="ECO:0000313" key="3">
    <source>
        <dbReference type="Proteomes" id="UP001055439"/>
    </source>
</evidence>
<evidence type="ECO:0000256" key="1">
    <source>
        <dbReference type="SAM" id="MobiDB-lite"/>
    </source>
</evidence>
<protein>
    <submittedName>
        <fullName evidence="2">Uncharacterized protein</fullName>
    </submittedName>
</protein>
<accession>A0A9E7GQW5</accession>
<feature type="non-terminal residue" evidence="2">
    <location>
        <position position="1"/>
    </location>
</feature>
<name>A0A9E7GQW5_9LILI</name>
<reference evidence="2" key="1">
    <citation type="submission" date="2022-05" db="EMBL/GenBank/DDBJ databases">
        <title>The Musa troglodytarum L. genome provides insights into the mechanism of non-climacteric behaviour and enrichment of carotenoids.</title>
        <authorList>
            <person name="Wang J."/>
        </authorList>
    </citation>
    <scope>NUCLEOTIDE SEQUENCE</scope>
    <source>
        <tissue evidence="2">Leaf</tissue>
    </source>
</reference>
<dbReference type="Proteomes" id="UP001055439">
    <property type="component" value="Chromosome 7"/>
</dbReference>
<dbReference type="AlphaFoldDB" id="A0A9E7GQW5"/>
<dbReference type="EMBL" id="CP097509">
    <property type="protein sequence ID" value="URE15708.1"/>
    <property type="molecule type" value="Genomic_DNA"/>
</dbReference>
<feature type="compositionally biased region" description="Low complexity" evidence="1">
    <location>
        <begin position="197"/>
        <end position="212"/>
    </location>
</feature>
<evidence type="ECO:0000313" key="2">
    <source>
        <dbReference type="EMBL" id="URE15708.1"/>
    </source>
</evidence>
<gene>
    <name evidence="2" type="ORF">MUK42_36709</name>
</gene>
<proteinExistence type="predicted"/>
<organism evidence="2 3">
    <name type="scientific">Musa troglodytarum</name>
    <name type="common">fe'i banana</name>
    <dbReference type="NCBI Taxonomy" id="320322"/>
    <lineage>
        <taxon>Eukaryota</taxon>
        <taxon>Viridiplantae</taxon>
        <taxon>Streptophyta</taxon>
        <taxon>Embryophyta</taxon>
        <taxon>Tracheophyta</taxon>
        <taxon>Spermatophyta</taxon>
        <taxon>Magnoliopsida</taxon>
        <taxon>Liliopsida</taxon>
        <taxon>Zingiberales</taxon>
        <taxon>Musaceae</taxon>
        <taxon>Musa</taxon>
    </lineage>
</organism>